<dbReference type="SUPFAM" id="SSF56436">
    <property type="entry name" value="C-type lectin-like"/>
    <property type="match status" value="1"/>
</dbReference>
<proteinExistence type="predicted"/>
<gene>
    <name evidence="5" type="ORF">V1264_008287</name>
</gene>
<feature type="region of interest" description="Disordered" evidence="1">
    <location>
        <begin position="434"/>
        <end position="559"/>
    </location>
</feature>
<dbReference type="Pfam" id="PF00059">
    <property type="entry name" value="Lectin_C"/>
    <property type="match status" value="1"/>
</dbReference>
<dbReference type="InterPro" id="IPR016187">
    <property type="entry name" value="CTDL_fold"/>
</dbReference>
<feature type="transmembrane region" description="Helical" evidence="2">
    <location>
        <begin position="403"/>
        <end position="425"/>
    </location>
</feature>
<keyword evidence="2" id="KW-0472">Membrane</keyword>
<keyword evidence="3" id="KW-0732">Signal</keyword>
<name>A0AAN9ATC3_9CAEN</name>
<protein>
    <recommendedName>
        <fullName evidence="4">C-type lectin domain-containing protein</fullName>
    </recommendedName>
</protein>
<dbReference type="EMBL" id="JBAMIC010000021">
    <property type="protein sequence ID" value="KAK7092556.1"/>
    <property type="molecule type" value="Genomic_DNA"/>
</dbReference>
<organism evidence="5 6">
    <name type="scientific">Littorina saxatilis</name>
    <dbReference type="NCBI Taxonomy" id="31220"/>
    <lineage>
        <taxon>Eukaryota</taxon>
        <taxon>Metazoa</taxon>
        <taxon>Spiralia</taxon>
        <taxon>Lophotrochozoa</taxon>
        <taxon>Mollusca</taxon>
        <taxon>Gastropoda</taxon>
        <taxon>Caenogastropoda</taxon>
        <taxon>Littorinimorpha</taxon>
        <taxon>Littorinoidea</taxon>
        <taxon>Littorinidae</taxon>
        <taxon>Littorina</taxon>
    </lineage>
</organism>
<accession>A0AAN9ATC3</accession>
<feature type="signal peptide" evidence="3">
    <location>
        <begin position="1"/>
        <end position="22"/>
    </location>
</feature>
<evidence type="ECO:0000313" key="5">
    <source>
        <dbReference type="EMBL" id="KAK7092556.1"/>
    </source>
</evidence>
<evidence type="ECO:0000256" key="3">
    <source>
        <dbReference type="SAM" id="SignalP"/>
    </source>
</evidence>
<evidence type="ECO:0000313" key="6">
    <source>
        <dbReference type="Proteomes" id="UP001374579"/>
    </source>
</evidence>
<keyword evidence="2" id="KW-0812">Transmembrane</keyword>
<comment type="caution">
    <text evidence="5">The sequence shown here is derived from an EMBL/GenBank/DDBJ whole genome shotgun (WGS) entry which is preliminary data.</text>
</comment>
<evidence type="ECO:0000256" key="1">
    <source>
        <dbReference type="SAM" id="MobiDB-lite"/>
    </source>
</evidence>
<keyword evidence="2" id="KW-1133">Transmembrane helix</keyword>
<dbReference type="Gene3D" id="3.10.100.10">
    <property type="entry name" value="Mannose-Binding Protein A, subunit A"/>
    <property type="match status" value="1"/>
</dbReference>
<evidence type="ECO:0000256" key="2">
    <source>
        <dbReference type="SAM" id="Phobius"/>
    </source>
</evidence>
<keyword evidence="6" id="KW-1185">Reference proteome</keyword>
<feature type="domain" description="C-type lectin" evidence="4">
    <location>
        <begin position="267"/>
        <end position="359"/>
    </location>
</feature>
<evidence type="ECO:0000259" key="4">
    <source>
        <dbReference type="PROSITE" id="PS50041"/>
    </source>
</evidence>
<dbReference type="InterPro" id="IPR016186">
    <property type="entry name" value="C-type_lectin-like/link_sf"/>
</dbReference>
<dbReference type="AlphaFoldDB" id="A0AAN9ATC3"/>
<dbReference type="Proteomes" id="UP001374579">
    <property type="component" value="Unassembled WGS sequence"/>
</dbReference>
<dbReference type="PROSITE" id="PS50041">
    <property type="entry name" value="C_TYPE_LECTIN_2"/>
    <property type="match status" value="1"/>
</dbReference>
<feature type="chain" id="PRO_5042902743" description="C-type lectin domain-containing protein" evidence="3">
    <location>
        <begin position="23"/>
        <end position="718"/>
    </location>
</feature>
<sequence length="718" mass="79939">MAFFRHFLIVVIGQCMCHSAWANTAVPWRERRDYPKDYDHFQVYATNEAVPLTGERALTNGCGQNGRPYKYRGIGHIAELNKALQGRHDEVWVGAVATNTPWVWSNGRYLYRLEGLTSSSRYTQNAVRLPGNNVFLCSLECRQVLFVLLQGTMCACSGTSPEILPVSGKIFRCPGTFDDNCGTVSTYAVYRNLLAGVVEWSNLVEKSRYHGTKAFLCRHPPLTSNRPAVQLMAEVDSTSKKGYICNGTVFNVGTSHIQHLWAEHPETSRLTWRQAQEACMNKGRELMTLSRDSKDCVAEAEKEMKEGRSYWVGLTRQNKVRWLDGTAVQTAVGYHHHGQSACLTMSMNGSSPTFTFESCTSNRLQVLCEKDTEIHRQTFTHDTEGNHIITRQATNENDYSGTVSILIGVLVVLCLLSAVLVAFLCNRKKWLPQKSPTKRESQAPDGSPTDTRNPGPEGFQTSTLRRVPETPEDSCSRDALGYATVNKGKQTRPPTTGSEKPSINSGSVEYTEVGFSDDSADDSQPHRAIPVSDAPLTLMPTPSRRTTLPRDGTALTANARERGFSSVKILDPRLDSSQSSVTGSDDAYSVLGYRKSIEKAWTGLKQTSYSHVMVNNPKTRLSRSGNPVQADDDYDFASHGQTARVRCLDNDYDHTKAETDDADYDLMNHSVSTRVPCIDNDYDHTKPVAEPRVRRSRSNPHTTRILLALPKKSNESEV</sequence>
<feature type="compositionally biased region" description="Polar residues" evidence="1">
    <location>
        <begin position="492"/>
        <end position="508"/>
    </location>
</feature>
<reference evidence="5 6" key="1">
    <citation type="submission" date="2024-02" db="EMBL/GenBank/DDBJ databases">
        <title>Chromosome-scale genome assembly of the rough periwinkle Littorina saxatilis.</title>
        <authorList>
            <person name="De Jode A."/>
            <person name="Faria R."/>
            <person name="Formenti G."/>
            <person name="Sims Y."/>
            <person name="Smith T.P."/>
            <person name="Tracey A."/>
            <person name="Wood J.M.D."/>
            <person name="Zagrodzka Z.B."/>
            <person name="Johannesson K."/>
            <person name="Butlin R.K."/>
            <person name="Leder E.H."/>
        </authorList>
    </citation>
    <scope>NUCLEOTIDE SEQUENCE [LARGE SCALE GENOMIC DNA]</scope>
    <source>
        <strain evidence="5">Snail1</strain>
        <tissue evidence="5">Muscle</tissue>
    </source>
</reference>
<dbReference type="InterPro" id="IPR001304">
    <property type="entry name" value="C-type_lectin-like"/>
</dbReference>